<protein>
    <submittedName>
        <fullName evidence="5">Trehalase family glycosidase</fullName>
    </submittedName>
</protein>
<dbReference type="InterPro" id="IPR012341">
    <property type="entry name" value="6hp_glycosidase-like_sf"/>
</dbReference>
<dbReference type="RefSeq" id="WP_269125891.1">
    <property type="nucleotide sequence ID" value="NZ_JAPUBN010000017.1"/>
</dbReference>
<dbReference type="Pfam" id="PF22422">
    <property type="entry name" value="MGH1-like_GH"/>
    <property type="match status" value="1"/>
</dbReference>
<sequence length="235" mass="27534">MSQSERLITEAKKVLRDNDLGGYTVPTKGLYPFQWNWDAGITALGWLYIDELRAWTEFDTLFKGQWENGMVPHVVFHQNSDDYFPGPDQWGVTGTPPTTSISQPPLLATMIRIIYEQCQNKALAQDKLDELFPKLVAYHEWWYRERDPEATGLVSSYHPWESGMDNSPAWDDILARVPQVTRAYQRRDLNHVDSDQRPLKEQYDRYIYLVDFFVVTNLIIKKFMKIVLSIRRTLV</sequence>
<reference evidence="5" key="1">
    <citation type="submission" date="2022-12" db="EMBL/GenBank/DDBJ databases">
        <title>Marinomonas 15G1-11 sp. nov, isolated from marine algae.</title>
        <authorList>
            <person name="Butt M."/>
            <person name="Choi D.G."/>
            <person name="Kim J.M."/>
            <person name="Lee J.K."/>
            <person name="Baek J.H."/>
            <person name="Jeon C.O."/>
        </authorList>
    </citation>
    <scope>NUCLEOTIDE SEQUENCE</scope>
    <source>
        <strain evidence="5">15G1-11</strain>
    </source>
</reference>
<gene>
    <name evidence="5" type="ORF">O1D97_12015</name>
</gene>
<dbReference type="PANTHER" id="PTHR10412">
    <property type="entry name" value="MANNOSYL-OLIGOSACCHARIDE GLUCOSIDASE"/>
    <property type="match status" value="1"/>
</dbReference>
<dbReference type="GO" id="GO:0016798">
    <property type="term" value="F:hydrolase activity, acting on glycosyl bonds"/>
    <property type="evidence" value="ECO:0007669"/>
    <property type="project" value="UniProtKB-KW"/>
</dbReference>
<keyword evidence="3 5" id="KW-0326">Glycosidase</keyword>
<organism evidence="5 6">
    <name type="scientific">Marinomonas phaeophyticola</name>
    <dbReference type="NCBI Taxonomy" id="3004091"/>
    <lineage>
        <taxon>Bacteria</taxon>
        <taxon>Pseudomonadati</taxon>
        <taxon>Pseudomonadota</taxon>
        <taxon>Gammaproteobacteria</taxon>
        <taxon>Oceanospirillales</taxon>
        <taxon>Oceanospirillaceae</taxon>
        <taxon>Marinomonas</taxon>
    </lineage>
</organism>
<evidence type="ECO:0000313" key="5">
    <source>
        <dbReference type="EMBL" id="MCZ2722332.1"/>
    </source>
</evidence>
<dbReference type="SUPFAM" id="SSF48208">
    <property type="entry name" value="Six-hairpin glycosidases"/>
    <property type="match status" value="1"/>
</dbReference>
<dbReference type="InterPro" id="IPR054491">
    <property type="entry name" value="MGH1-like_GH"/>
</dbReference>
<dbReference type="EMBL" id="JAPUBN010000017">
    <property type="protein sequence ID" value="MCZ2722332.1"/>
    <property type="molecule type" value="Genomic_DNA"/>
</dbReference>
<dbReference type="PANTHER" id="PTHR10412:SF11">
    <property type="entry name" value="MANNOSYL-OLIGOSACCHARIDE GLUCOSIDASE"/>
    <property type="match status" value="1"/>
</dbReference>
<dbReference type="Proteomes" id="UP001149719">
    <property type="component" value="Unassembled WGS sequence"/>
</dbReference>
<keyword evidence="6" id="KW-1185">Reference proteome</keyword>
<evidence type="ECO:0000313" key="6">
    <source>
        <dbReference type="Proteomes" id="UP001149719"/>
    </source>
</evidence>
<accession>A0ABT4JVD7</accession>
<dbReference type="InterPro" id="IPR008928">
    <property type="entry name" value="6-hairpin_glycosidase_sf"/>
</dbReference>
<comment type="caution">
    <text evidence="5">The sequence shown here is derived from an EMBL/GenBank/DDBJ whole genome shotgun (WGS) entry which is preliminary data.</text>
</comment>
<evidence type="ECO:0000256" key="3">
    <source>
        <dbReference type="ARBA" id="ARBA00023295"/>
    </source>
</evidence>
<evidence type="ECO:0000256" key="1">
    <source>
        <dbReference type="ARBA" id="ARBA00010833"/>
    </source>
</evidence>
<comment type="similarity">
    <text evidence="1">Belongs to the glycosyl hydrolase 63 family.</text>
</comment>
<name>A0ABT4JVD7_9GAMM</name>
<evidence type="ECO:0000259" key="4">
    <source>
        <dbReference type="Pfam" id="PF22422"/>
    </source>
</evidence>
<keyword evidence="2" id="KW-0378">Hydrolase</keyword>
<proteinExistence type="inferred from homology"/>
<dbReference type="Gene3D" id="1.50.10.10">
    <property type="match status" value="1"/>
</dbReference>
<evidence type="ECO:0000256" key="2">
    <source>
        <dbReference type="ARBA" id="ARBA00022801"/>
    </source>
</evidence>
<dbReference type="InterPro" id="IPR004888">
    <property type="entry name" value="Glycoside_hydrolase_63"/>
</dbReference>
<feature type="domain" description="Mannosylglycerate hydrolase MGH1-like glycoside hydrolase" evidence="4">
    <location>
        <begin position="31"/>
        <end position="210"/>
    </location>
</feature>